<accession>A0AAN9S0S0</accession>
<protein>
    <submittedName>
        <fullName evidence="1">Uncharacterized protein</fullName>
    </submittedName>
</protein>
<gene>
    <name evidence="1" type="ORF">VNO78_27630</name>
</gene>
<dbReference type="Proteomes" id="UP001386955">
    <property type="component" value="Unassembled WGS sequence"/>
</dbReference>
<evidence type="ECO:0000313" key="1">
    <source>
        <dbReference type="EMBL" id="KAK7387115.1"/>
    </source>
</evidence>
<name>A0AAN9S0S0_PSOTE</name>
<proteinExistence type="predicted"/>
<reference evidence="1 2" key="1">
    <citation type="submission" date="2024-01" db="EMBL/GenBank/DDBJ databases">
        <title>The genomes of 5 underutilized Papilionoideae crops provide insights into root nodulation and disease resistanc.</title>
        <authorList>
            <person name="Jiang F."/>
        </authorList>
    </citation>
    <scope>NUCLEOTIDE SEQUENCE [LARGE SCALE GENOMIC DNA]</scope>
    <source>
        <strain evidence="1">DUOXIRENSHENG_FW03</strain>
        <tissue evidence="1">Leaves</tissue>
    </source>
</reference>
<dbReference type="AlphaFoldDB" id="A0AAN9S0S0"/>
<comment type="caution">
    <text evidence="1">The sequence shown here is derived from an EMBL/GenBank/DDBJ whole genome shotgun (WGS) entry which is preliminary data.</text>
</comment>
<dbReference type="EMBL" id="JAYMYS010000007">
    <property type="protein sequence ID" value="KAK7387115.1"/>
    <property type="molecule type" value="Genomic_DNA"/>
</dbReference>
<organism evidence="1 2">
    <name type="scientific">Psophocarpus tetragonolobus</name>
    <name type="common">Winged bean</name>
    <name type="synonym">Dolichos tetragonolobus</name>
    <dbReference type="NCBI Taxonomy" id="3891"/>
    <lineage>
        <taxon>Eukaryota</taxon>
        <taxon>Viridiplantae</taxon>
        <taxon>Streptophyta</taxon>
        <taxon>Embryophyta</taxon>
        <taxon>Tracheophyta</taxon>
        <taxon>Spermatophyta</taxon>
        <taxon>Magnoliopsida</taxon>
        <taxon>eudicotyledons</taxon>
        <taxon>Gunneridae</taxon>
        <taxon>Pentapetalae</taxon>
        <taxon>rosids</taxon>
        <taxon>fabids</taxon>
        <taxon>Fabales</taxon>
        <taxon>Fabaceae</taxon>
        <taxon>Papilionoideae</taxon>
        <taxon>50 kb inversion clade</taxon>
        <taxon>NPAAA clade</taxon>
        <taxon>indigoferoid/millettioid clade</taxon>
        <taxon>Phaseoleae</taxon>
        <taxon>Psophocarpus</taxon>
    </lineage>
</organism>
<keyword evidence="2" id="KW-1185">Reference proteome</keyword>
<sequence>MVKRKSLKFERKGKNKVRKAVHVGSSNKVQETSQPHRSCVLSKLVCTLLPPLNRFRDSNADVFHVSGVQTQEGGIGWIWCGRVHLLGLWSTVMVSMPPLPKAEMTLRSFALSTRLTSIQFVFLFSLSLI</sequence>
<evidence type="ECO:0000313" key="2">
    <source>
        <dbReference type="Proteomes" id="UP001386955"/>
    </source>
</evidence>